<organism evidence="1 2">
    <name type="scientific">Naganishia onofrii</name>
    <dbReference type="NCBI Taxonomy" id="1851511"/>
    <lineage>
        <taxon>Eukaryota</taxon>
        <taxon>Fungi</taxon>
        <taxon>Dikarya</taxon>
        <taxon>Basidiomycota</taxon>
        <taxon>Agaricomycotina</taxon>
        <taxon>Tremellomycetes</taxon>
        <taxon>Filobasidiales</taxon>
        <taxon>Filobasidiaceae</taxon>
        <taxon>Naganishia</taxon>
    </lineage>
</organism>
<gene>
    <name evidence="1" type="ORF">QFC24_004896</name>
</gene>
<dbReference type="Proteomes" id="UP001234202">
    <property type="component" value="Unassembled WGS sequence"/>
</dbReference>
<sequence>MRSTMTFFAIAVITAFITSSASPSSSATPLLSHVTPSYMPIYPSTSDLSLLIALPVALFGIHYLASRLTRKSTTNALTALISGYTFATGLQLSGMSRPIKVLRFLHLPIPGLFAKEEWDPSLFMVVLGGIVPNAIHYAMNVKPVLEASEMAVDGDGKDTPLSAAKKDSTTAAAVAAFKYYLPSSAQSYNIDRRLVIGAAIFGLGWGMTGTCLLPSVVNAGSAVFGLTQPEKPLLFMTSVVAGLGLGGLV</sequence>
<dbReference type="EMBL" id="JASBWV010000018">
    <property type="protein sequence ID" value="KAJ9121221.1"/>
    <property type="molecule type" value="Genomic_DNA"/>
</dbReference>
<proteinExistence type="predicted"/>
<evidence type="ECO:0000313" key="2">
    <source>
        <dbReference type="Proteomes" id="UP001234202"/>
    </source>
</evidence>
<accession>A0ACC2XC55</accession>
<name>A0ACC2XC55_9TREE</name>
<keyword evidence="2" id="KW-1185">Reference proteome</keyword>
<protein>
    <submittedName>
        <fullName evidence="1">Uncharacterized protein</fullName>
    </submittedName>
</protein>
<reference evidence="1" key="1">
    <citation type="submission" date="2023-04" db="EMBL/GenBank/DDBJ databases">
        <title>Draft Genome sequencing of Naganishia species isolated from polar environments using Oxford Nanopore Technology.</title>
        <authorList>
            <person name="Leo P."/>
            <person name="Venkateswaran K."/>
        </authorList>
    </citation>
    <scope>NUCLEOTIDE SEQUENCE</scope>
    <source>
        <strain evidence="1">DBVPG 5303</strain>
    </source>
</reference>
<evidence type="ECO:0000313" key="1">
    <source>
        <dbReference type="EMBL" id="KAJ9121221.1"/>
    </source>
</evidence>
<comment type="caution">
    <text evidence="1">The sequence shown here is derived from an EMBL/GenBank/DDBJ whole genome shotgun (WGS) entry which is preliminary data.</text>
</comment>